<sequence>MCSNINGSRFEVVQLVPADGYPLGLRLQQPRGTLHKITKNYSIAMQTSKDMNQEQTIRLIQRYREQRLLWDTKHPHHLSAKMRKESWMKIASEFKWPVSVLKKKMASLLGSHRRELHREKKSRIRAAATGNKYVYSSKWFGYPHFAFMRNKNKVTCHQAKPIDGCDDRLSPEPARSPEESEVEYEEEQEHEQLARSLKVVQHISANRDPYIAFGNYIASELRKYDPRTLACVKHSIHNVIFQADLGNIQVPLDNLVQLPSQSSSSFVAEDVLKLSPASEASSE</sequence>
<name>A0ACC2QR94_9NEOP</name>
<proteinExistence type="predicted"/>
<dbReference type="Proteomes" id="UP001231649">
    <property type="component" value="Chromosome 14"/>
</dbReference>
<reference evidence="1" key="1">
    <citation type="submission" date="2023-03" db="EMBL/GenBank/DDBJ databases">
        <title>Chromosome-level genomes of two armyworms, Mythimna separata and Mythimna loreyi, provide insights into the biosynthesis and reception of sex pheromones.</title>
        <authorList>
            <person name="Zhao H."/>
        </authorList>
    </citation>
    <scope>NUCLEOTIDE SEQUENCE</scope>
    <source>
        <strain evidence="1">BeijingLab</strain>
    </source>
</reference>
<protein>
    <submittedName>
        <fullName evidence="1">Uncharacterized protein</fullName>
    </submittedName>
</protein>
<keyword evidence="2" id="KW-1185">Reference proteome</keyword>
<dbReference type="EMBL" id="CM056790">
    <property type="protein sequence ID" value="KAJ8723166.1"/>
    <property type="molecule type" value="Genomic_DNA"/>
</dbReference>
<organism evidence="1 2">
    <name type="scientific">Mythimna loreyi</name>
    <dbReference type="NCBI Taxonomy" id="667449"/>
    <lineage>
        <taxon>Eukaryota</taxon>
        <taxon>Metazoa</taxon>
        <taxon>Ecdysozoa</taxon>
        <taxon>Arthropoda</taxon>
        <taxon>Hexapoda</taxon>
        <taxon>Insecta</taxon>
        <taxon>Pterygota</taxon>
        <taxon>Neoptera</taxon>
        <taxon>Endopterygota</taxon>
        <taxon>Lepidoptera</taxon>
        <taxon>Glossata</taxon>
        <taxon>Ditrysia</taxon>
        <taxon>Noctuoidea</taxon>
        <taxon>Noctuidae</taxon>
        <taxon>Noctuinae</taxon>
        <taxon>Hadenini</taxon>
        <taxon>Mythimna</taxon>
    </lineage>
</organism>
<comment type="caution">
    <text evidence="1">The sequence shown here is derived from an EMBL/GenBank/DDBJ whole genome shotgun (WGS) entry which is preliminary data.</text>
</comment>
<evidence type="ECO:0000313" key="2">
    <source>
        <dbReference type="Proteomes" id="UP001231649"/>
    </source>
</evidence>
<accession>A0ACC2QR94</accession>
<gene>
    <name evidence="1" type="ORF">PYW08_003078</name>
</gene>
<evidence type="ECO:0000313" key="1">
    <source>
        <dbReference type="EMBL" id="KAJ8723166.1"/>
    </source>
</evidence>